<dbReference type="Gene3D" id="1.10.30.50">
    <property type="match status" value="1"/>
</dbReference>
<protein>
    <recommendedName>
        <fullName evidence="1">HNH nuclease domain-containing protein</fullName>
    </recommendedName>
</protein>
<dbReference type="AlphaFoldDB" id="A0A9N8QTP5"/>
<gene>
    <name evidence="2" type="ORF">R70211_00309</name>
</gene>
<dbReference type="CDD" id="cd00085">
    <property type="entry name" value="HNHc"/>
    <property type="match status" value="1"/>
</dbReference>
<dbReference type="Proteomes" id="UP000675121">
    <property type="component" value="Unassembled WGS sequence"/>
</dbReference>
<evidence type="ECO:0000313" key="3">
    <source>
        <dbReference type="Proteomes" id="UP000675121"/>
    </source>
</evidence>
<organism evidence="2 3">
    <name type="scientific">Paraburkholderia domus</name>
    <dbReference type="NCBI Taxonomy" id="2793075"/>
    <lineage>
        <taxon>Bacteria</taxon>
        <taxon>Pseudomonadati</taxon>
        <taxon>Pseudomonadota</taxon>
        <taxon>Betaproteobacteria</taxon>
        <taxon>Burkholderiales</taxon>
        <taxon>Burkholderiaceae</taxon>
        <taxon>Paraburkholderia</taxon>
    </lineage>
</organism>
<dbReference type="EMBL" id="CAJNAS010000001">
    <property type="protein sequence ID" value="CAE6858415.1"/>
    <property type="molecule type" value="Genomic_DNA"/>
</dbReference>
<evidence type="ECO:0000313" key="2">
    <source>
        <dbReference type="EMBL" id="CAE6858415.1"/>
    </source>
</evidence>
<reference evidence="2" key="1">
    <citation type="submission" date="2021-02" db="EMBL/GenBank/DDBJ databases">
        <authorList>
            <person name="Vanwijnsberghe S."/>
        </authorList>
    </citation>
    <scope>NUCLEOTIDE SEQUENCE</scope>
    <source>
        <strain evidence="2">R-70211</strain>
    </source>
</reference>
<dbReference type="RefSeq" id="WP_201138660.1">
    <property type="nucleotide sequence ID" value="NZ_CAJNAS010000001.1"/>
</dbReference>
<comment type="caution">
    <text evidence="2">The sequence shown here is derived from an EMBL/GenBank/DDBJ whole genome shotgun (WGS) entry which is preliminary data.</text>
</comment>
<keyword evidence="3" id="KW-1185">Reference proteome</keyword>
<evidence type="ECO:0000259" key="1">
    <source>
        <dbReference type="SMART" id="SM00507"/>
    </source>
</evidence>
<dbReference type="InterPro" id="IPR003615">
    <property type="entry name" value="HNH_nuc"/>
</dbReference>
<sequence>MDYFDLTTIRDVALGRRVVDLSNFEALLSRSEKSRARYLSHAWSVIAQRALLALVPRFPRSYSYNQRKKIITRLVYIQGLGETVTDSELDSLVELSSRITDYMENTKKSSWADIHYKTKQELLLKQNHRCIVCGTRLFLGEPRSERSPELDHTVPFALGGNVDSNTRIICKACNGAKADDLSYVSVGRMSTNDVIRPAEKRRLFYWKLELAGSKCQKYGCDCTSHDARLLLERIHPNGSWNFDNVDIVCVNCAEPGNRYPDEVVETTGGTSLPTS</sequence>
<feature type="domain" description="HNH nuclease" evidence="1">
    <location>
        <begin position="117"/>
        <end position="175"/>
    </location>
</feature>
<accession>A0A9N8QTP5</accession>
<proteinExistence type="predicted"/>
<dbReference type="SMART" id="SM00507">
    <property type="entry name" value="HNHc"/>
    <property type="match status" value="1"/>
</dbReference>
<name>A0A9N8QTP5_9BURK</name>